<dbReference type="AlphaFoldDB" id="A0A6A5ZV88"/>
<feature type="compositionally biased region" description="Basic and acidic residues" evidence="1">
    <location>
        <begin position="25"/>
        <end position="36"/>
    </location>
</feature>
<keyword evidence="3" id="KW-1185">Reference proteome</keyword>
<feature type="region of interest" description="Disordered" evidence="1">
    <location>
        <begin position="200"/>
        <end position="221"/>
    </location>
</feature>
<feature type="compositionally biased region" description="Acidic residues" evidence="1">
    <location>
        <begin position="922"/>
        <end position="931"/>
    </location>
</feature>
<evidence type="ECO:0000313" key="3">
    <source>
        <dbReference type="Proteomes" id="UP000799771"/>
    </source>
</evidence>
<feature type="region of interest" description="Disordered" evidence="1">
    <location>
        <begin position="916"/>
        <end position="949"/>
    </location>
</feature>
<feature type="compositionally biased region" description="Basic and acidic residues" evidence="1">
    <location>
        <begin position="482"/>
        <end position="491"/>
    </location>
</feature>
<feature type="compositionally biased region" description="Basic and acidic residues" evidence="1">
    <location>
        <begin position="396"/>
        <end position="406"/>
    </location>
</feature>
<reference evidence="2" key="1">
    <citation type="journal article" date="2020" name="Stud. Mycol.">
        <title>101 Dothideomycetes genomes: a test case for predicting lifestyles and emergence of pathogens.</title>
        <authorList>
            <person name="Haridas S."/>
            <person name="Albert R."/>
            <person name="Binder M."/>
            <person name="Bloem J."/>
            <person name="Labutti K."/>
            <person name="Salamov A."/>
            <person name="Andreopoulos B."/>
            <person name="Baker S."/>
            <person name="Barry K."/>
            <person name="Bills G."/>
            <person name="Bluhm B."/>
            <person name="Cannon C."/>
            <person name="Castanera R."/>
            <person name="Culley D."/>
            <person name="Daum C."/>
            <person name="Ezra D."/>
            <person name="Gonzalez J."/>
            <person name="Henrissat B."/>
            <person name="Kuo A."/>
            <person name="Liang C."/>
            <person name="Lipzen A."/>
            <person name="Lutzoni F."/>
            <person name="Magnuson J."/>
            <person name="Mondo S."/>
            <person name="Nolan M."/>
            <person name="Ohm R."/>
            <person name="Pangilinan J."/>
            <person name="Park H.-J."/>
            <person name="Ramirez L."/>
            <person name="Alfaro M."/>
            <person name="Sun H."/>
            <person name="Tritt A."/>
            <person name="Yoshinaga Y."/>
            <person name="Zwiers L.-H."/>
            <person name="Turgeon B."/>
            <person name="Goodwin S."/>
            <person name="Spatafora J."/>
            <person name="Crous P."/>
            <person name="Grigoriev I."/>
        </authorList>
    </citation>
    <scope>NUCLEOTIDE SEQUENCE</scope>
    <source>
        <strain evidence="2">CBS 119687</strain>
    </source>
</reference>
<organism evidence="2 3">
    <name type="scientific">Dothidotthia symphoricarpi CBS 119687</name>
    <dbReference type="NCBI Taxonomy" id="1392245"/>
    <lineage>
        <taxon>Eukaryota</taxon>
        <taxon>Fungi</taxon>
        <taxon>Dikarya</taxon>
        <taxon>Ascomycota</taxon>
        <taxon>Pezizomycotina</taxon>
        <taxon>Dothideomycetes</taxon>
        <taxon>Pleosporomycetidae</taxon>
        <taxon>Pleosporales</taxon>
        <taxon>Dothidotthiaceae</taxon>
        <taxon>Dothidotthia</taxon>
    </lineage>
</organism>
<feature type="region of interest" description="Disordered" evidence="1">
    <location>
        <begin position="475"/>
        <end position="517"/>
    </location>
</feature>
<evidence type="ECO:0000313" key="2">
    <source>
        <dbReference type="EMBL" id="KAF2123632.1"/>
    </source>
</evidence>
<feature type="compositionally biased region" description="Low complexity" evidence="1">
    <location>
        <begin position="538"/>
        <end position="549"/>
    </location>
</feature>
<feature type="region of interest" description="Disordered" evidence="1">
    <location>
        <begin position="396"/>
        <end position="459"/>
    </location>
</feature>
<feature type="region of interest" description="Disordered" evidence="1">
    <location>
        <begin position="1"/>
        <end position="40"/>
    </location>
</feature>
<protein>
    <submittedName>
        <fullName evidence="2">Uncharacterized protein</fullName>
    </submittedName>
</protein>
<feature type="compositionally biased region" description="Polar residues" evidence="1">
    <location>
        <begin position="561"/>
        <end position="574"/>
    </location>
</feature>
<feature type="region of interest" description="Disordered" evidence="1">
    <location>
        <begin position="530"/>
        <end position="574"/>
    </location>
</feature>
<dbReference type="Proteomes" id="UP000799771">
    <property type="component" value="Unassembled WGS sequence"/>
</dbReference>
<feature type="region of interest" description="Disordered" evidence="1">
    <location>
        <begin position="84"/>
        <end position="148"/>
    </location>
</feature>
<sequence>MAQSTDSFDDSGYQPHPIRPPVSKTSERGSYRRPDHCMPYVELPSPASEFSDSFYRLGGRCVQRKRGGGVSRASVSTFDDGGYDEWAGARPGREPFDLRESRGEEPYRGHSALSKDVGEVGVVRRSPQPRVLPPNPYEAAPDQPDLNSNPYLAGNGNIRGAFVYANRTATSIPTHGHRHMSASTFSRASPKFSYPNLPVQTEHRPSSVHPHSICAQSESGTRPALTQELEYSKDRTLHEQLNRYYYDKYQQDARRYYVELVDRDRVIAECNEDLTRAHQATDAANLRVHEVARELHAVKDYIRRYELDHGGKENPSKMPHTENEREPHLQVQQEDVLNVNSSSNRQDSLGSVCTFFSVVSVPAEVPEIGAPSLASMVDSRPTNALSFEAVNARKRDFEDDLQSERRQSKRAAPGQQPEIIPTTQNHEPNATQKYRQTTPNPRQPMLMTPPTTCRTSHVGAVNKPTLTGAIRRHLFQDQAKSQTDHTRRPDDNDVQMSSGPLNYNNDSDDGTSEASSPALKTLSALQYAKTKDDDVDEVSSGSSSESSTDSGDDGSEVNEFVHTSSPSRLPATSASPLDHHITEISHDGSSIVANDESPDAREPMRILRTLHEIIMQCTPETITEVAALSRDSDLDLSLRNHGATIRALKEMLTAWDPSSVIPYRSPTSTTRQRKPRKAPQTEFFWKKMLKLKAPLMSKLGSFTTTLIKEPTLSTLFANQHLILRTSSSSSKESAELANSTYVNAIMRLIGITHARDEQSGLVRVLLCLFIYIVRYPSITDWVAASQERMSSVDKHVGMLLWDKYMAVLEGDSTQQDGDNARKAAWLKQSKEYVDHGSKYAYIAQNTSLGTLALLLFNDCLTSMYGCSKGRELSGISRDVFRYLREAGIVELARTSGLDRVMHELLWLLVERLEGVEGRGESNDEDETDDEEGWKRFPGFEGNASSDSEE</sequence>
<proteinExistence type="predicted"/>
<accession>A0A6A5ZV88</accession>
<dbReference type="RefSeq" id="XP_033518026.1">
    <property type="nucleotide sequence ID" value="XM_033662181.1"/>
</dbReference>
<gene>
    <name evidence="2" type="ORF">P153DRAFT_148710</name>
</gene>
<feature type="compositionally biased region" description="Polar residues" evidence="1">
    <location>
        <begin position="421"/>
        <end position="440"/>
    </location>
</feature>
<feature type="compositionally biased region" description="Polar residues" evidence="1">
    <location>
        <begin position="494"/>
        <end position="505"/>
    </location>
</feature>
<dbReference type="GeneID" id="54402613"/>
<evidence type="ECO:0000256" key="1">
    <source>
        <dbReference type="SAM" id="MobiDB-lite"/>
    </source>
</evidence>
<feature type="compositionally biased region" description="Basic and acidic residues" evidence="1">
    <location>
        <begin position="91"/>
        <end position="108"/>
    </location>
</feature>
<dbReference type="EMBL" id="ML977524">
    <property type="protein sequence ID" value="KAF2123632.1"/>
    <property type="molecule type" value="Genomic_DNA"/>
</dbReference>
<dbReference type="OrthoDB" id="3663031at2759"/>
<name>A0A6A5ZV88_9PLEO</name>